<feature type="region of interest" description="Disordered" evidence="4">
    <location>
        <begin position="104"/>
        <end position="178"/>
    </location>
</feature>
<dbReference type="Gene3D" id="1.20.5.170">
    <property type="match status" value="1"/>
</dbReference>
<dbReference type="PANTHER" id="PTHR40621:SF8">
    <property type="entry name" value="AP-1-LIKE TRANSCRIPTION FACTOR YAP3"/>
    <property type="match status" value="1"/>
</dbReference>
<evidence type="ECO:0000256" key="2">
    <source>
        <dbReference type="ARBA" id="ARBA00023242"/>
    </source>
</evidence>
<dbReference type="PROSITE" id="PS00036">
    <property type="entry name" value="BZIP_BASIC"/>
    <property type="match status" value="1"/>
</dbReference>
<dbReference type="InterPro" id="IPR050936">
    <property type="entry name" value="AP-1-like"/>
</dbReference>
<evidence type="ECO:0000313" key="6">
    <source>
        <dbReference type="EMBL" id="EMG46368.1"/>
    </source>
</evidence>
<comment type="caution">
    <text evidence="6">The sequence shown here is derived from an EMBL/GenBank/DDBJ whole genome shotgun (WGS) entry which is preliminary data.</text>
</comment>
<evidence type="ECO:0000313" key="7">
    <source>
        <dbReference type="Proteomes" id="UP000011777"/>
    </source>
</evidence>
<dbReference type="InterPro" id="IPR004827">
    <property type="entry name" value="bZIP"/>
</dbReference>
<accession>M3J396</accession>
<dbReference type="PANTHER" id="PTHR40621">
    <property type="entry name" value="TRANSCRIPTION FACTOR KAPC-RELATED"/>
    <property type="match status" value="1"/>
</dbReference>
<evidence type="ECO:0000259" key="5">
    <source>
        <dbReference type="PROSITE" id="PS50217"/>
    </source>
</evidence>
<evidence type="ECO:0000256" key="1">
    <source>
        <dbReference type="ARBA" id="ARBA00004123"/>
    </source>
</evidence>
<dbReference type="eggNOG" id="ENOG502S4CX">
    <property type="taxonomic scope" value="Eukaryota"/>
</dbReference>
<evidence type="ECO:0000256" key="4">
    <source>
        <dbReference type="SAM" id="MobiDB-lite"/>
    </source>
</evidence>
<sequence length="384" mass="43080">MSFNTEMPPKPEYWNPDSSLSNTGAMNPLFEDANELNHENISLLNQSAHANGGASLFNSNFTTVPHQSYNPHDDFYFGTVNHMSPPGEPYTTALAQQSESIINYNQSSSDSSPNNLNLSPDNSETSASFVADSKQNRPSSITETPHRIINSRQNSLSDTGGIVKPMSKRGAAQRSKRQMLDEQDAILIARDDSELTEEELQLKRKAQNRAAQRAFRERKETKLKELEAKLLQSEEERQNLMDQLEVSRKQIISITTENEILRSNGDINNHHANILSARSTPPVSKFNFPKTQDDFIEHVLKGTNHQLKEENKKKIYADNNGSKLLALGAVWDYLQIKAEEADLDFNSIDFNDVMEKLKGNEQCHGYGPAYPLDLVDQAIASSLN</sequence>
<name>M3J396_CANMX</name>
<comment type="subcellular location">
    <subcellularLocation>
        <location evidence="1">Nucleus</location>
    </subcellularLocation>
</comment>
<dbReference type="GO" id="GO:0000976">
    <property type="term" value="F:transcription cis-regulatory region binding"/>
    <property type="evidence" value="ECO:0007669"/>
    <property type="project" value="InterPro"/>
</dbReference>
<dbReference type="CDD" id="cd14688">
    <property type="entry name" value="bZIP_YAP"/>
    <property type="match status" value="1"/>
</dbReference>
<dbReference type="GO" id="GO:0090575">
    <property type="term" value="C:RNA polymerase II transcription regulator complex"/>
    <property type="evidence" value="ECO:0007669"/>
    <property type="project" value="TreeGrafter"/>
</dbReference>
<dbReference type="AlphaFoldDB" id="M3J396"/>
<reference evidence="6 7" key="1">
    <citation type="submission" date="2013-02" db="EMBL/GenBank/DDBJ databases">
        <title>Genome sequence of Candida maltosa Xu316, a potential industrial strain for xylitol and ethanol production.</title>
        <authorList>
            <person name="Yu J."/>
            <person name="Wang Q."/>
            <person name="Geng X."/>
            <person name="Bao W."/>
            <person name="He P."/>
            <person name="Cai J."/>
        </authorList>
    </citation>
    <scope>NUCLEOTIDE SEQUENCE [LARGE SCALE GENOMIC DNA]</scope>
    <source>
        <strain evidence="7">Xu316</strain>
    </source>
</reference>
<keyword evidence="2" id="KW-0539">Nucleus</keyword>
<dbReference type="PROSITE" id="PS50217">
    <property type="entry name" value="BZIP"/>
    <property type="match status" value="1"/>
</dbReference>
<dbReference type="STRING" id="1245528.M3J396"/>
<keyword evidence="3" id="KW-0175">Coiled coil</keyword>
<protein>
    <recommendedName>
        <fullName evidence="5">BZIP domain-containing protein</fullName>
    </recommendedName>
</protein>
<dbReference type="Proteomes" id="UP000011777">
    <property type="component" value="Unassembled WGS sequence"/>
</dbReference>
<feature type="compositionally biased region" description="Low complexity" evidence="4">
    <location>
        <begin position="104"/>
        <end position="123"/>
    </location>
</feature>
<dbReference type="OrthoDB" id="4940293at2759"/>
<dbReference type="EMBL" id="AOGT01002034">
    <property type="protein sequence ID" value="EMG46368.1"/>
    <property type="molecule type" value="Genomic_DNA"/>
</dbReference>
<dbReference type="InterPro" id="IPR046347">
    <property type="entry name" value="bZIP_sf"/>
</dbReference>
<dbReference type="HOGENOM" id="CLU_052195_0_0_1"/>
<feature type="domain" description="BZIP" evidence="5">
    <location>
        <begin position="198"/>
        <end position="261"/>
    </location>
</feature>
<feature type="coiled-coil region" evidence="3">
    <location>
        <begin position="216"/>
        <end position="250"/>
    </location>
</feature>
<evidence type="ECO:0000256" key="3">
    <source>
        <dbReference type="SAM" id="Coils"/>
    </source>
</evidence>
<dbReference type="Gene3D" id="1.10.238.100">
    <property type="entry name" value="YAP1 redox domain. Chain B"/>
    <property type="match status" value="1"/>
</dbReference>
<organism evidence="6 7">
    <name type="scientific">Candida maltosa (strain Xu316)</name>
    <name type="common">Yeast</name>
    <dbReference type="NCBI Taxonomy" id="1245528"/>
    <lineage>
        <taxon>Eukaryota</taxon>
        <taxon>Fungi</taxon>
        <taxon>Dikarya</taxon>
        <taxon>Ascomycota</taxon>
        <taxon>Saccharomycotina</taxon>
        <taxon>Pichiomycetes</taxon>
        <taxon>Debaryomycetaceae</taxon>
        <taxon>Candida/Lodderomyces clade</taxon>
        <taxon>Candida</taxon>
    </lineage>
</organism>
<gene>
    <name evidence="6" type="ORF">G210_3388</name>
</gene>
<dbReference type="SMART" id="SM00338">
    <property type="entry name" value="BRLZ"/>
    <property type="match status" value="1"/>
</dbReference>
<dbReference type="SUPFAM" id="SSF57959">
    <property type="entry name" value="Leucine zipper domain"/>
    <property type="match status" value="1"/>
</dbReference>
<keyword evidence="7" id="KW-1185">Reference proteome</keyword>
<proteinExistence type="predicted"/>
<dbReference type="GO" id="GO:0001228">
    <property type="term" value="F:DNA-binding transcription activator activity, RNA polymerase II-specific"/>
    <property type="evidence" value="ECO:0007669"/>
    <property type="project" value="TreeGrafter"/>
</dbReference>